<evidence type="ECO:0000313" key="1">
    <source>
        <dbReference type="EMBL" id="EGW31348.1"/>
    </source>
</evidence>
<reference evidence="1 2" key="1">
    <citation type="journal article" date="2011" name="Proc. Natl. Acad. Sci. U.S.A.">
        <title>Comparative genomics of xylose-fermenting fungi for enhanced biofuel production.</title>
        <authorList>
            <person name="Wohlbach D.J."/>
            <person name="Kuo A."/>
            <person name="Sato T.K."/>
            <person name="Potts K.M."/>
            <person name="Salamov A.A."/>
            <person name="LaButti K.M."/>
            <person name="Sun H."/>
            <person name="Clum A."/>
            <person name="Pangilinan J.L."/>
            <person name="Lindquist E.A."/>
            <person name="Lucas S."/>
            <person name="Lapidus A."/>
            <person name="Jin M."/>
            <person name="Gunawan C."/>
            <person name="Balan V."/>
            <person name="Dale B.E."/>
            <person name="Jeffries T.W."/>
            <person name="Zinkel R."/>
            <person name="Barry K.W."/>
            <person name="Grigoriev I.V."/>
            <person name="Gasch A.P."/>
        </authorList>
    </citation>
    <scope>NUCLEOTIDE SEQUENCE [LARGE SCALE GENOMIC DNA]</scope>
    <source>
        <strain evidence="2">NRRL Y-27907 / 11-Y1</strain>
    </source>
</reference>
<accession>G3ART1</accession>
<dbReference type="EMBL" id="GL996503">
    <property type="protein sequence ID" value="EGW31348.1"/>
    <property type="molecule type" value="Genomic_DNA"/>
</dbReference>
<evidence type="ECO:0000313" key="2">
    <source>
        <dbReference type="Proteomes" id="UP000000709"/>
    </source>
</evidence>
<name>G3ART1_SPAPN</name>
<dbReference type="GeneID" id="18874109"/>
<keyword evidence="2" id="KW-1185">Reference proteome</keyword>
<dbReference type="HOGENOM" id="CLU_3051913_0_0_1"/>
<protein>
    <submittedName>
        <fullName evidence="1">Uncharacterized protein</fullName>
    </submittedName>
</protein>
<sequence>MAAVANYLEICECNLRSITLLCVYSSTSITFMGLMKRGNLFANILVEHINKFGL</sequence>
<gene>
    <name evidence="1" type="ORF">SPAPADRAFT_61916</name>
</gene>
<dbReference type="InParanoid" id="G3ART1"/>
<proteinExistence type="predicted"/>
<dbReference type="KEGG" id="spaa:SPAPADRAFT_61916"/>
<dbReference type="RefSeq" id="XP_007376126.1">
    <property type="nucleotide sequence ID" value="XM_007376064.1"/>
</dbReference>
<dbReference type="AlphaFoldDB" id="G3ART1"/>
<dbReference type="Proteomes" id="UP000000709">
    <property type="component" value="Unassembled WGS sequence"/>
</dbReference>
<organism evidence="2">
    <name type="scientific">Spathaspora passalidarum (strain NRRL Y-27907 / 11-Y1)</name>
    <dbReference type="NCBI Taxonomy" id="619300"/>
    <lineage>
        <taxon>Eukaryota</taxon>
        <taxon>Fungi</taxon>
        <taxon>Dikarya</taxon>
        <taxon>Ascomycota</taxon>
        <taxon>Saccharomycotina</taxon>
        <taxon>Pichiomycetes</taxon>
        <taxon>Debaryomycetaceae</taxon>
        <taxon>Spathaspora</taxon>
    </lineage>
</organism>